<keyword evidence="3" id="KW-1185">Reference proteome</keyword>
<reference evidence="2" key="1">
    <citation type="submission" date="2023-03" db="EMBL/GenBank/DDBJ databases">
        <title>Massive genome expansion in bonnet fungi (Mycena s.s.) driven by repeated elements and novel gene families across ecological guilds.</title>
        <authorList>
            <consortium name="Lawrence Berkeley National Laboratory"/>
            <person name="Harder C.B."/>
            <person name="Miyauchi S."/>
            <person name="Viragh M."/>
            <person name="Kuo A."/>
            <person name="Thoen E."/>
            <person name="Andreopoulos B."/>
            <person name="Lu D."/>
            <person name="Skrede I."/>
            <person name="Drula E."/>
            <person name="Henrissat B."/>
            <person name="Morin E."/>
            <person name="Kohler A."/>
            <person name="Barry K."/>
            <person name="LaButti K."/>
            <person name="Morin E."/>
            <person name="Salamov A."/>
            <person name="Lipzen A."/>
            <person name="Mereny Z."/>
            <person name="Hegedus B."/>
            <person name="Baldrian P."/>
            <person name="Stursova M."/>
            <person name="Weitz H."/>
            <person name="Taylor A."/>
            <person name="Grigoriev I.V."/>
            <person name="Nagy L.G."/>
            <person name="Martin F."/>
            <person name="Kauserud H."/>
        </authorList>
    </citation>
    <scope>NUCLEOTIDE SEQUENCE</scope>
    <source>
        <strain evidence="2">CBHHK188m</strain>
    </source>
</reference>
<accession>A0AAD7JD03</accession>
<comment type="caution">
    <text evidence="2">The sequence shown here is derived from an EMBL/GenBank/DDBJ whole genome shotgun (WGS) entry which is preliminary data.</text>
</comment>
<dbReference type="EMBL" id="JARJLG010000043">
    <property type="protein sequence ID" value="KAJ7762313.1"/>
    <property type="molecule type" value="Genomic_DNA"/>
</dbReference>
<evidence type="ECO:0000313" key="3">
    <source>
        <dbReference type="Proteomes" id="UP001215280"/>
    </source>
</evidence>
<sequence length="126" mass="13429">MCVVFVGGKAVPADQDFPGCNGAAGESGSEMEDVGTADPVHKGNNGSDEGALKPPKRGRKKRGPARKLGVNDPRSEAAVEDMCHLNGVRIPTHAASPHIEEQHITRQPKATPFLFHIRARTLPQCT</sequence>
<organism evidence="2 3">
    <name type="scientific">Mycena maculata</name>
    <dbReference type="NCBI Taxonomy" id="230809"/>
    <lineage>
        <taxon>Eukaryota</taxon>
        <taxon>Fungi</taxon>
        <taxon>Dikarya</taxon>
        <taxon>Basidiomycota</taxon>
        <taxon>Agaricomycotina</taxon>
        <taxon>Agaricomycetes</taxon>
        <taxon>Agaricomycetidae</taxon>
        <taxon>Agaricales</taxon>
        <taxon>Marasmiineae</taxon>
        <taxon>Mycenaceae</taxon>
        <taxon>Mycena</taxon>
    </lineage>
</organism>
<feature type="compositionally biased region" description="Basic residues" evidence="1">
    <location>
        <begin position="54"/>
        <end position="65"/>
    </location>
</feature>
<dbReference type="Proteomes" id="UP001215280">
    <property type="component" value="Unassembled WGS sequence"/>
</dbReference>
<protein>
    <submittedName>
        <fullName evidence="2">Uncharacterized protein</fullName>
    </submittedName>
</protein>
<evidence type="ECO:0000313" key="2">
    <source>
        <dbReference type="EMBL" id="KAJ7762313.1"/>
    </source>
</evidence>
<dbReference type="AlphaFoldDB" id="A0AAD7JD03"/>
<gene>
    <name evidence="2" type="ORF">DFH07DRAFT_771100</name>
</gene>
<name>A0AAD7JD03_9AGAR</name>
<feature type="region of interest" description="Disordered" evidence="1">
    <location>
        <begin position="11"/>
        <end position="76"/>
    </location>
</feature>
<proteinExistence type="predicted"/>
<evidence type="ECO:0000256" key="1">
    <source>
        <dbReference type="SAM" id="MobiDB-lite"/>
    </source>
</evidence>